<dbReference type="GO" id="GO:0004527">
    <property type="term" value="F:exonuclease activity"/>
    <property type="evidence" value="ECO:0007669"/>
    <property type="project" value="UniProtKB-KW"/>
</dbReference>
<dbReference type="InterPro" id="IPR014017">
    <property type="entry name" value="DNA_helicase_UvrD-like_C"/>
</dbReference>
<dbReference type="AlphaFoldDB" id="A0A917HXF8"/>
<feature type="binding site" evidence="14">
    <location>
        <begin position="12"/>
        <end position="19"/>
    </location>
    <ligand>
        <name>ATP</name>
        <dbReference type="ChEBI" id="CHEBI:30616"/>
    </ligand>
</feature>
<keyword evidence="4 14" id="KW-0378">Hydrolase</keyword>
<proteinExistence type="predicted"/>
<evidence type="ECO:0000256" key="11">
    <source>
        <dbReference type="ARBA" id="ARBA00034617"/>
    </source>
</evidence>
<evidence type="ECO:0000313" key="19">
    <source>
        <dbReference type="Proteomes" id="UP000633278"/>
    </source>
</evidence>
<dbReference type="Gene3D" id="1.10.3170.10">
    <property type="entry name" value="Recbcd, chain B, domain 2"/>
    <property type="match status" value="1"/>
</dbReference>
<keyword evidence="15" id="KW-0175">Coiled coil</keyword>
<dbReference type="EMBL" id="BMJW01000001">
    <property type="protein sequence ID" value="GGG93836.1"/>
    <property type="molecule type" value="Genomic_DNA"/>
</dbReference>
<evidence type="ECO:0000256" key="5">
    <source>
        <dbReference type="ARBA" id="ARBA00022806"/>
    </source>
</evidence>
<dbReference type="Pfam" id="PF00580">
    <property type="entry name" value="UvrD-helicase"/>
    <property type="match status" value="1"/>
</dbReference>
<dbReference type="PROSITE" id="PS51198">
    <property type="entry name" value="UVRD_HELICASE_ATP_BIND"/>
    <property type="match status" value="1"/>
</dbReference>
<keyword evidence="6" id="KW-0269">Exonuclease</keyword>
<evidence type="ECO:0000256" key="12">
    <source>
        <dbReference type="ARBA" id="ARBA00034808"/>
    </source>
</evidence>
<name>A0A917HXF8_9FLAO</name>
<dbReference type="PANTHER" id="PTHR11070">
    <property type="entry name" value="UVRD / RECB / PCRA DNA HELICASE FAMILY MEMBER"/>
    <property type="match status" value="1"/>
</dbReference>
<evidence type="ECO:0000259" key="17">
    <source>
        <dbReference type="PROSITE" id="PS51217"/>
    </source>
</evidence>
<evidence type="ECO:0000256" key="1">
    <source>
        <dbReference type="ARBA" id="ARBA00022722"/>
    </source>
</evidence>
<reference evidence="18" key="2">
    <citation type="submission" date="2020-09" db="EMBL/GenBank/DDBJ databases">
        <authorList>
            <person name="Sun Q."/>
            <person name="Zhou Y."/>
        </authorList>
    </citation>
    <scope>NUCLEOTIDE SEQUENCE</scope>
    <source>
        <strain evidence="18">CGMCC 1.15763</strain>
    </source>
</reference>
<evidence type="ECO:0000256" key="2">
    <source>
        <dbReference type="ARBA" id="ARBA00022741"/>
    </source>
</evidence>
<dbReference type="Pfam" id="PF13361">
    <property type="entry name" value="UvrD_C"/>
    <property type="match status" value="2"/>
</dbReference>
<evidence type="ECO:0000256" key="15">
    <source>
        <dbReference type="SAM" id="Coils"/>
    </source>
</evidence>
<dbReference type="PROSITE" id="PS51217">
    <property type="entry name" value="UVRD_HELICASE_CTER"/>
    <property type="match status" value="1"/>
</dbReference>
<evidence type="ECO:0000256" key="7">
    <source>
        <dbReference type="ARBA" id="ARBA00022840"/>
    </source>
</evidence>
<dbReference type="GO" id="GO:0005829">
    <property type="term" value="C:cytosol"/>
    <property type="evidence" value="ECO:0007669"/>
    <property type="project" value="TreeGrafter"/>
</dbReference>
<comment type="catalytic activity">
    <reaction evidence="11">
        <text>Couples ATP hydrolysis with the unwinding of duplex DNA by translocating in the 3'-5' direction.</text>
        <dbReference type="EC" id="5.6.2.4"/>
    </reaction>
</comment>
<feature type="domain" description="UvrD-like helicase C-terminal" evidence="17">
    <location>
        <begin position="469"/>
        <end position="732"/>
    </location>
</feature>
<dbReference type="InterPro" id="IPR011604">
    <property type="entry name" value="PDDEXK-like_dom_sf"/>
</dbReference>
<evidence type="ECO:0000259" key="16">
    <source>
        <dbReference type="PROSITE" id="PS51198"/>
    </source>
</evidence>
<accession>A0A917HXF8</accession>
<dbReference type="GO" id="GO:0005524">
    <property type="term" value="F:ATP binding"/>
    <property type="evidence" value="ECO:0007669"/>
    <property type="project" value="UniProtKB-UniRule"/>
</dbReference>
<evidence type="ECO:0000256" key="3">
    <source>
        <dbReference type="ARBA" id="ARBA00022763"/>
    </source>
</evidence>
<comment type="catalytic activity">
    <reaction evidence="13">
        <text>ATP + H2O = ADP + phosphate + H(+)</text>
        <dbReference type="Rhea" id="RHEA:13065"/>
        <dbReference type="ChEBI" id="CHEBI:15377"/>
        <dbReference type="ChEBI" id="CHEBI:15378"/>
        <dbReference type="ChEBI" id="CHEBI:30616"/>
        <dbReference type="ChEBI" id="CHEBI:43474"/>
        <dbReference type="ChEBI" id="CHEBI:456216"/>
        <dbReference type="EC" id="5.6.2.4"/>
    </reaction>
</comment>
<keyword evidence="5 14" id="KW-0347">Helicase</keyword>
<evidence type="ECO:0000256" key="6">
    <source>
        <dbReference type="ARBA" id="ARBA00022839"/>
    </source>
</evidence>
<evidence type="ECO:0000256" key="14">
    <source>
        <dbReference type="PROSITE-ProRule" id="PRU00560"/>
    </source>
</evidence>
<keyword evidence="10" id="KW-0413">Isomerase</keyword>
<dbReference type="Proteomes" id="UP000633278">
    <property type="component" value="Unassembled WGS sequence"/>
</dbReference>
<dbReference type="SUPFAM" id="SSF52540">
    <property type="entry name" value="P-loop containing nucleoside triphosphate hydrolases"/>
    <property type="match status" value="1"/>
</dbReference>
<dbReference type="GO" id="GO:0000725">
    <property type="term" value="P:recombinational repair"/>
    <property type="evidence" value="ECO:0007669"/>
    <property type="project" value="TreeGrafter"/>
</dbReference>
<keyword evidence="9" id="KW-0234">DNA repair</keyword>
<dbReference type="GO" id="GO:0003677">
    <property type="term" value="F:DNA binding"/>
    <property type="evidence" value="ECO:0007669"/>
    <property type="project" value="UniProtKB-KW"/>
</dbReference>
<keyword evidence="2 14" id="KW-0547">Nucleotide-binding</keyword>
<evidence type="ECO:0000256" key="9">
    <source>
        <dbReference type="ARBA" id="ARBA00023204"/>
    </source>
</evidence>
<comment type="caution">
    <text evidence="18">The sequence shown here is derived from an EMBL/GenBank/DDBJ whole genome shotgun (WGS) entry which is preliminary data.</text>
</comment>
<keyword evidence="3" id="KW-0227">DNA damage</keyword>
<dbReference type="Gene3D" id="3.40.50.300">
    <property type="entry name" value="P-loop containing nucleotide triphosphate hydrolases"/>
    <property type="match status" value="3"/>
</dbReference>
<keyword evidence="1" id="KW-0540">Nuclease</keyword>
<reference evidence="18" key="1">
    <citation type="journal article" date="2014" name="Int. J. Syst. Evol. Microbiol.">
        <title>Complete genome sequence of Corynebacterium casei LMG S-19264T (=DSM 44701T), isolated from a smear-ripened cheese.</title>
        <authorList>
            <consortium name="US DOE Joint Genome Institute (JGI-PGF)"/>
            <person name="Walter F."/>
            <person name="Albersmeier A."/>
            <person name="Kalinowski J."/>
            <person name="Ruckert C."/>
        </authorList>
    </citation>
    <scope>NUCLEOTIDE SEQUENCE</scope>
    <source>
        <strain evidence="18">CGMCC 1.15763</strain>
    </source>
</reference>
<feature type="coiled-coil region" evidence="15">
    <location>
        <begin position="208"/>
        <end position="235"/>
    </location>
</feature>
<evidence type="ECO:0000256" key="4">
    <source>
        <dbReference type="ARBA" id="ARBA00022801"/>
    </source>
</evidence>
<dbReference type="GO" id="GO:0043138">
    <property type="term" value="F:3'-5' DNA helicase activity"/>
    <property type="evidence" value="ECO:0007669"/>
    <property type="project" value="UniProtKB-EC"/>
</dbReference>
<evidence type="ECO:0000313" key="18">
    <source>
        <dbReference type="EMBL" id="GGG93836.1"/>
    </source>
</evidence>
<organism evidence="18 19">
    <name type="scientific">Polaribacter pacificus</name>
    <dbReference type="NCBI Taxonomy" id="1775173"/>
    <lineage>
        <taxon>Bacteria</taxon>
        <taxon>Pseudomonadati</taxon>
        <taxon>Bacteroidota</taxon>
        <taxon>Flavobacteriia</taxon>
        <taxon>Flavobacteriales</taxon>
        <taxon>Flavobacteriaceae</taxon>
    </lineage>
</organism>
<evidence type="ECO:0000256" key="13">
    <source>
        <dbReference type="ARBA" id="ARBA00048988"/>
    </source>
</evidence>
<feature type="domain" description="UvrD-like helicase ATP-binding" evidence="16">
    <location>
        <begin position="1"/>
        <end position="468"/>
    </location>
</feature>
<keyword evidence="8" id="KW-0238">DNA-binding</keyword>
<keyword evidence="7 14" id="KW-0067">ATP-binding</keyword>
<dbReference type="EC" id="5.6.2.4" evidence="12"/>
<evidence type="ECO:0000256" key="10">
    <source>
        <dbReference type="ARBA" id="ARBA00023235"/>
    </source>
</evidence>
<dbReference type="InterPro" id="IPR027417">
    <property type="entry name" value="P-loop_NTPase"/>
</dbReference>
<dbReference type="PANTHER" id="PTHR11070:SF67">
    <property type="entry name" value="DNA 3'-5' HELICASE"/>
    <property type="match status" value="1"/>
</dbReference>
<gene>
    <name evidence="18" type="ORF">GCM10011416_08850</name>
</gene>
<dbReference type="InterPro" id="IPR000212">
    <property type="entry name" value="DNA_helicase_UvrD/REP"/>
</dbReference>
<dbReference type="InterPro" id="IPR014016">
    <property type="entry name" value="UvrD-like_ATP-bd"/>
</dbReference>
<dbReference type="Gene3D" id="3.90.320.10">
    <property type="match status" value="1"/>
</dbReference>
<keyword evidence="19" id="KW-1185">Reference proteome</keyword>
<evidence type="ECO:0000256" key="8">
    <source>
        <dbReference type="ARBA" id="ARBA00023125"/>
    </source>
</evidence>
<sequence length="1046" mass="119562">MNSVSTFQVYNASAGSGKTFTLVKEYLKILLQTEDVYAFQKILAITFTNKAAAEMKERVLENLQAISEGEATDILKIILLETSLDQKIATKRATIILKAILQNYSAFYITTIDSFTHKIIKSFAFDLGLNLNFEVEMDATTLLSKAVDVLISKIGVDASLTKVLIDFSIDKAADDKSWDIVKDLNSFAKLLLNEDEAKHFKRLSSTTLEDFLELKTKLKQQQKNIEQQAKELGEKGLALIDGQALKHNDFYYSLLPKHFVKLRTSIKSAAFFNNGSLKKRIEEELFYSKKTSAESISSIEFILPELLELYKQSEELYRLYTLNALILKNLIPLAVVSKINSELSQIKEDNNIRLNAEFNQLISDAIADEPAPFIYERIGQKFSNYFLDEMQDTSVLQWTNLIPLIHNSLAQESGSLLLVGDGKQAIYRWRGGRAEQFIALGSEQNSNAANPFQVPKTVEKLDTNRRSYSQIIDFTNEFFQHVAQYLQEPSYQHLFLDGNKQKTTDKKGGYVSIDFLETEEDKEEDDLKFAKRVHEIILTIDPSFSRNSICVLVRNKKNAITVANYLSEKDVRIVSSETLLLANSTKVNFLIDLLQIVEHPNDQSAKLKALYFLHKNLQLNTDPTLFYADLVHEENASFFAKLNDLGCLFDFVVFQQSSLYEKIEMLIRSFQLAPSSDAYLQFFLDVVFEQQQKRSSVQEFLNFWELKKDSLSIVAPSDEAAVQIMTIHKAKGLEFPIVIFPYDIDIYFQKEPKAWLQNLPGENFEGFDELLISASKDIQDINNEGAAIYQEQQTLLELDNFNLMYVAFTRPIEQLYIVANKKTASKGEVKLRSSAGLLINYLQETGHWSEDKLHYDFGQANRLSTVEKTKIKTQIQKRFISNSIAELPITILASSSILWDTVQGKAIAYGNLIHELLSKIKTHNDVDAVLQVYKQQGLLDQQNERLVKNQVLQIVNHSLLKKYYSAEVSVYNEREIVDTDGQIIIPDRLVFLSKNEVVLLDYKTGKPEKQHQQQLLRYEKVLSSMNLKTLKKVLVYIDSEILVEEF</sequence>
<dbReference type="RefSeq" id="WP_188598059.1">
    <property type="nucleotide sequence ID" value="NZ_BMJW01000001.1"/>
</dbReference>
<protein>
    <recommendedName>
        <fullName evidence="12">DNA 3'-5' helicase</fullName>
        <ecNumber evidence="12">5.6.2.4</ecNumber>
    </recommendedName>
</protein>